<dbReference type="KEGG" id="phal:H9I45_06240"/>
<dbReference type="NCBIfam" id="TIGR01444">
    <property type="entry name" value="fkbM_fam"/>
    <property type="match status" value="1"/>
</dbReference>
<keyword evidence="3" id="KW-1185">Reference proteome</keyword>
<dbReference type="InterPro" id="IPR029063">
    <property type="entry name" value="SAM-dependent_MTases_sf"/>
</dbReference>
<evidence type="ECO:0000313" key="2">
    <source>
        <dbReference type="EMBL" id="QOD62041.1"/>
    </source>
</evidence>
<protein>
    <submittedName>
        <fullName evidence="2">FkbM family methyltransferase</fullName>
    </submittedName>
</protein>
<gene>
    <name evidence="2" type="ORF">H9I45_06240</name>
</gene>
<dbReference type="SUPFAM" id="SSF53335">
    <property type="entry name" value="S-adenosyl-L-methionine-dependent methyltransferases"/>
    <property type="match status" value="1"/>
</dbReference>
<dbReference type="GO" id="GO:0008168">
    <property type="term" value="F:methyltransferase activity"/>
    <property type="evidence" value="ECO:0007669"/>
    <property type="project" value="UniProtKB-KW"/>
</dbReference>
<dbReference type="Proteomes" id="UP000516764">
    <property type="component" value="Chromosome"/>
</dbReference>
<keyword evidence="2" id="KW-0489">Methyltransferase</keyword>
<accession>A0A7L8AJ55</accession>
<evidence type="ECO:0000259" key="1">
    <source>
        <dbReference type="Pfam" id="PF05050"/>
    </source>
</evidence>
<feature type="domain" description="Methyltransferase FkbM" evidence="1">
    <location>
        <begin position="76"/>
        <end position="219"/>
    </location>
</feature>
<dbReference type="EMBL" id="CP061813">
    <property type="protein sequence ID" value="QOD62041.1"/>
    <property type="molecule type" value="Genomic_DNA"/>
</dbReference>
<dbReference type="GO" id="GO:0032259">
    <property type="term" value="P:methylation"/>
    <property type="evidence" value="ECO:0007669"/>
    <property type="project" value="UniProtKB-KW"/>
</dbReference>
<dbReference type="RefSeq" id="WP_088353218.1">
    <property type="nucleotide sequence ID" value="NZ_CP061813.1"/>
</dbReference>
<dbReference type="OrthoDB" id="9812600at2"/>
<name>A0A7L8AJ55_9FLAO</name>
<reference evidence="2 3" key="1">
    <citation type="journal article" date="2016" name="Int. J. Syst. Evol. Microbiol.">
        <title>Polaribacter haliotis sp. nov., isolated from the gut of abalone Haliotis discus hannai.</title>
        <authorList>
            <person name="Kim Y.O."/>
            <person name="Park I.S."/>
            <person name="Park S."/>
            <person name="Nam B.H."/>
            <person name="Park J.M."/>
            <person name="Kim D.G."/>
            <person name="Yoon J.H."/>
        </authorList>
    </citation>
    <scope>NUCLEOTIDE SEQUENCE [LARGE SCALE GENOMIC DNA]</scope>
    <source>
        <strain evidence="2 3">KCTC 52418</strain>
    </source>
</reference>
<dbReference type="PANTHER" id="PTHR32026">
    <property type="entry name" value="METHYLTRANSFERASE-LIKE PROTEIN 24"/>
    <property type="match status" value="1"/>
</dbReference>
<keyword evidence="2" id="KW-0808">Transferase</keyword>
<dbReference type="AlphaFoldDB" id="A0A7L8AJ55"/>
<dbReference type="InterPro" id="IPR006342">
    <property type="entry name" value="FkbM_mtfrase"/>
</dbReference>
<dbReference type="InterPro" id="IPR026913">
    <property type="entry name" value="METTL24"/>
</dbReference>
<dbReference type="Pfam" id="PF05050">
    <property type="entry name" value="Methyltransf_21"/>
    <property type="match status" value="1"/>
</dbReference>
<organism evidence="2 3">
    <name type="scientific">Polaribacter haliotis</name>
    <dbReference type="NCBI Taxonomy" id="1888915"/>
    <lineage>
        <taxon>Bacteria</taxon>
        <taxon>Pseudomonadati</taxon>
        <taxon>Bacteroidota</taxon>
        <taxon>Flavobacteriia</taxon>
        <taxon>Flavobacteriales</taxon>
        <taxon>Flavobacteriaceae</taxon>
    </lineage>
</organism>
<proteinExistence type="predicted"/>
<evidence type="ECO:0000313" key="3">
    <source>
        <dbReference type="Proteomes" id="UP000516764"/>
    </source>
</evidence>
<dbReference type="Gene3D" id="3.40.50.150">
    <property type="entry name" value="Vaccinia Virus protein VP39"/>
    <property type="match status" value="1"/>
</dbReference>
<dbReference type="PANTHER" id="PTHR32026:SF10">
    <property type="entry name" value="METHYLTRANSFERASE-LIKE PROTEIN 24-RELATED"/>
    <property type="match status" value="1"/>
</dbReference>
<sequence>MNILIRKIYKKLKGYFYNSIKFKHLKIGLKCKTKWYGNQYGGFNLNPNLLNKNSIVYSFGIGEDISFDKALIDNHNCNVYGFDPTPKSIDWCSKQTLPENFHLFKFGISVKTGKVNFHLPKNNQHVSGSLILQNNVSEDCVVEVEMKSFDEILKILEHDKIDVLKMDIEGSEYDVIENILKTGIEINQMAIELHERFFKNGKEKSIELINILNNYGYEIFAISNTYEEISFIRKKAL</sequence>